<dbReference type="SUPFAM" id="SSF54631">
    <property type="entry name" value="CBS-domain pair"/>
    <property type="match status" value="1"/>
</dbReference>
<dbReference type="InterPro" id="IPR000595">
    <property type="entry name" value="cNMP-bd_dom"/>
</dbReference>
<dbReference type="Pfam" id="PF00571">
    <property type="entry name" value="CBS"/>
    <property type="match status" value="2"/>
</dbReference>
<dbReference type="PANTHER" id="PTHR48108">
    <property type="entry name" value="CBS DOMAIN-CONTAINING PROTEIN CBSX2, CHLOROPLASTIC"/>
    <property type="match status" value="1"/>
</dbReference>
<dbReference type="RefSeq" id="WP_074371170.1">
    <property type="nucleotide sequence ID" value="NZ_AP024908.1"/>
</dbReference>
<dbReference type="InterPro" id="IPR051462">
    <property type="entry name" value="CBS_domain-containing"/>
</dbReference>
<dbReference type="InterPro" id="IPR018821">
    <property type="entry name" value="DUF294_put_nucleoTrafse_sb-bd"/>
</dbReference>
<dbReference type="CDD" id="cd00038">
    <property type="entry name" value="CAP_ED"/>
    <property type="match status" value="1"/>
</dbReference>
<accession>A0A1N6LZC8</accession>
<dbReference type="InterPro" id="IPR046342">
    <property type="entry name" value="CBS_dom_sf"/>
</dbReference>
<dbReference type="SUPFAM" id="SSF51206">
    <property type="entry name" value="cAMP-binding domain-like"/>
    <property type="match status" value="1"/>
</dbReference>
<dbReference type="GO" id="GO:0008773">
    <property type="term" value="F:[protein-PII] uridylyltransferase activity"/>
    <property type="evidence" value="ECO:0007669"/>
    <property type="project" value="InterPro"/>
</dbReference>
<dbReference type="Gene3D" id="3.10.580.10">
    <property type="entry name" value="CBS-domain"/>
    <property type="match status" value="1"/>
</dbReference>
<dbReference type="InterPro" id="IPR018490">
    <property type="entry name" value="cNMP-bd_dom_sf"/>
</dbReference>
<keyword evidence="4" id="KW-0808">Transferase</keyword>
<dbReference type="OrthoDB" id="9808528at2"/>
<dbReference type="Pfam" id="PF10335">
    <property type="entry name" value="DUF294_C"/>
    <property type="match status" value="1"/>
</dbReference>
<gene>
    <name evidence="4" type="ORF">VSP9026_00148</name>
</gene>
<dbReference type="Pfam" id="PF03445">
    <property type="entry name" value="DUF294"/>
    <property type="match status" value="1"/>
</dbReference>
<dbReference type="PROSITE" id="PS51371">
    <property type="entry name" value="CBS"/>
    <property type="match status" value="2"/>
</dbReference>
<evidence type="ECO:0000256" key="2">
    <source>
        <dbReference type="PROSITE-ProRule" id="PRU00703"/>
    </source>
</evidence>
<dbReference type="EMBL" id="FSSB01000001">
    <property type="protein sequence ID" value="SIO92535.1"/>
    <property type="molecule type" value="Genomic_DNA"/>
</dbReference>
<dbReference type="InterPro" id="IPR014710">
    <property type="entry name" value="RmlC-like_jellyroll"/>
</dbReference>
<dbReference type="SMART" id="SM00116">
    <property type="entry name" value="CBS"/>
    <property type="match status" value="2"/>
</dbReference>
<organism evidence="4 5">
    <name type="scientific">Vibrio spartinae</name>
    <dbReference type="NCBI Taxonomy" id="1918945"/>
    <lineage>
        <taxon>Bacteria</taxon>
        <taxon>Pseudomonadati</taxon>
        <taxon>Pseudomonadota</taxon>
        <taxon>Gammaproteobacteria</taxon>
        <taxon>Vibrionales</taxon>
        <taxon>Vibrionaceae</taxon>
        <taxon>Vibrio</taxon>
    </lineage>
</organism>
<keyword evidence="1" id="KW-0677">Repeat</keyword>
<evidence type="ECO:0000256" key="1">
    <source>
        <dbReference type="ARBA" id="ARBA00022737"/>
    </source>
</evidence>
<keyword evidence="2" id="KW-0129">CBS domain</keyword>
<protein>
    <submittedName>
        <fullName evidence="4">Putative nucleotidyltransferase substrate binding domain protein</fullName>
    </submittedName>
</protein>
<name>A0A1N6LZC8_9VIBR</name>
<dbReference type="AlphaFoldDB" id="A0A1N6LZC8"/>
<dbReference type="CDD" id="cd05401">
    <property type="entry name" value="NT_GlnE_GlnD_like"/>
    <property type="match status" value="1"/>
</dbReference>
<evidence type="ECO:0000313" key="5">
    <source>
        <dbReference type="Proteomes" id="UP000184774"/>
    </source>
</evidence>
<evidence type="ECO:0000313" key="4">
    <source>
        <dbReference type="EMBL" id="SIO92535.1"/>
    </source>
</evidence>
<dbReference type="InterPro" id="IPR000644">
    <property type="entry name" value="CBS_dom"/>
</dbReference>
<dbReference type="Gene3D" id="2.60.120.10">
    <property type="entry name" value="Jelly Rolls"/>
    <property type="match status" value="1"/>
</dbReference>
<dbReference type="Proteomes" id="UP000184774">
    <property type="component" value="Unassembled WGS sequence"/>
</dbReference>
<evidence type="ECO:0000259" key="3">
    <source>
        <dbReference type="PROSITE" id="PS51371"/>
    </source>
</evidence>
<feature type="domain" description="CBS" evidence="3">
    <location>
        <begin position="232"/>
        <end position="288"/>
    </location>
</feature>
<dbReference type="PANTHER" id="PTHR48108:SF26">
    <property type="entry name" value="CBS DOMAIN-CONTAINING PROTEIN DDB_G0289609"/>
    <property type="match status" value="1"/>
</dbReference>
<sequence>MSTSITPNIHDFLVRIDPFDKLPPALVASIADTVKVKYLVKGEAIDFSSLCEQRYLYIIRTGAIEQRTQTGELRARLGQDDQFGFTFLKPLVNAEDGYQAQAIDDSLLYLIPHQELTLVCETYPDFADYFAAQANIRLTSAVNDVSKKEAKGIFFRTVGEIASENITIVNCHDSIRDVARMMCGNMPHDKQRSSCAVVMQDQDIVGLVTDRDMTQSVVATGRDIDEPITTVMTRHPHLIEHNAKVIQAISLMMQYNIRCLPVLTGKRVTGLLTTTHLVHNHRTQSLFLLEKIKYASSVNALANLKSERETIFQALVEGGVSAEIQGQIMSMMMDAFTRRIIQLSEEILGSPPCEYAWVVAGSHARNEVHMLSDQDSALVLSDHASDEHKLYFTHLAMRVCNALAACGYPVCDGRYMAASPKWCQPVSRWQEYYQKWVSSPEYNRLLSISVFLEVRAIYGKRELVDQIQHHLHDCIQKSSGFIPALVRDAVETQPPLGIFNHLVLEKSGQNSNTLNIKKYALNLIIDLARIFSLAAGGSLTGTEERFRYAARHGVLSQDSCENIIGAYRFITQVRFRHQLNAILAGATPNNHIIPDHFSSFERKHLKDAFKIISELQDVAKLKFVKGR</sequence>
<reference evidence="4 5" key="1">
    <citation type="submission" date="2016-12" db="EMBL/GenBank/DDBJ databases">
        <authorList>
            <person name="Song W.-J."/>
            <person name="Kurnit D.M."/>
        </authorList>
    </citation>
    <scope>NUCLEOTIDE SEQUENCE [LARGE SCALE GENOMIC DNA]</scope>
    <source>
        <strain evidence="4 5">CECT 9026</strain>
    </source>
</reference>
<dbReference type="InterPro" id="IPR005105">
    <property type="entry name" value="GlnD_Uridyltrans_N"/>
</dbReference>
<feature type="domain" description="CBS" evidence="3">
    <location>
        <begin position="162"/>
        <end position="224"/>
    </location>
</feature>
<proteinExistence type="predicted"/>